<keyword evidence="5" id="KW-0811">Translocation</keyword>
<name>A0A917JSP6_9GAMM</name>
<protein>
    <recommendedName>
        <fullName evidence="5">Sec-independent protein translocase protein TatC</fullName>
    </recommendedName>
</protein>
<dbReference type="GO" id="GO:0043953">
    <property type="term" value="P:protein transport by the Tat complex"/>
    <property type="evidence" value="ECO:0007669"/>
    <property type="project" value="UniProtKB-UniRule"/>
</dbReference>
<dbReference type="PANTHER" id="PTHR30371">
    <property type="entry name" value="SEC-INDEPENDENT PROTEIN TRANSLOCASE PROTEIN TATC"/>
    <property type="match status" value="1"/>
</dbReference>
<comment type="similarity">
    <text evidence="5">Belongs to the TatC family.</text>
</comment>
<evidence type="ECO:0000256" key="5">
    <source>
        <dbReference type="HAMAP-Rule" id="MF_00902"/>
    </source>
</evidence>
<keyword evidence="5" id="KW-0653">Protein transport</keyword>
<keyword evidence="2 5" id="KW-0812">Transmembrane</keyword>
<evidence type="ECO:0000313" key="6">
    <source>
        <dbReference type="EMBL" id="GGI84965.1"/>
    </source>
</evidence>
<reference evidence="6" key="2">
    <citation type="submission" date="2020-09" db="EMBL/GenBank/DDBJ databases">
        <authorList>
            <person name="Sun Q."/>
            <person name="Ohkuma M."/>
        </authorList>
    </citation>
    <scope>NUCLEOTIDE SEQUENCE</scope>
    <source>
        <strain evidence="6">JCM 13919</strain>
    </source>
</reference>
<dbReference type="Proteomes" id="UP000630149">
    <property type="component" value="Unassembled WGS sequence"/>
</dbReference>
<evidence type="ECO:0000313" key="7">
    <source>
        <dbReference type="Proteomes" id="UP000630149"/>
    </source>
</evidence>
<evidence type="ECO:0000256" key="3">
    <source>
        <dbReference type="ARBA" id="ARBA00022989"/>
    </source>
</evidence>
<dbReference type="HAMAP" id="MF_00902">
    <property type="entry name" value="TatC"/>
    <property type="match status" value="1"/>
</dbReference>
<feature type="transmembrane region" description="Helical" evidence="5">
    <location>
        <begin position="159"/>
        <end position="182"/>
    </location>
</feature>
<evidence type="ECO:0000256" key="4">
    <source>
        <dbReference type="ARBA" id="ARBA00023136"/>
    </source>
</evidence>
<dbReference type="GO" id="GO:0033281">
    <property type="term" value="C:TAT protein transport complex"/>
    <property type="evidence" value="ECO:0007669"/>
    <property type="project" value="UniProtKB-UniRule"/>
</dbReference>
<evidence type="ECO:0000256" key="1">
    <source>
        <dbReference type="ARBA" id="ARBA00004141"/>
    </source>
</evidence>
<sequence length="250" mass="28165">MKDDDKNTPIMLIHLIELRQRATLTLIVFAVFFLICFMCSDKLFLFVVSPLVLSLQPGSSLLATHITSPLITPLQLAFDASLLLTTPFVLLQLWHFVAPGLYQHERLSIKYITLFSVILFGLGMMFCFYIVLPFILQFFAQTVPEGVRYMPDMSNAIDFISRMLVLFGISFQVPLVCTLLVHLNIVTLDTLKSMRPYIIVMAFIIGMLLTPPDVLSQVLLAVPLCLLYELGILGARWFAKPASDSSRSLN</sequence>
<feature type="transmembrane region" description="Helical" evidence="5">
    <location>
        <begin position="194"/>
        <end position="212"/>
    </location>
</feature>
<comment type="subcellular location">
    <subcellularLocation>
        <location evidence="5">Cell membrane</location>
        <topology evidence="5">Multi-pass membrane protein</topology>
    </subcellularLocation>
    <subcellularLocation>
        <location evidence="1">Membrane</location>
        <topology evidence="1">Multi-pass membrane protein</topology>
    </subcellularLocation>
</comment>
<dbReference type="PRINTS" id="PR01840">
    <property type="entry name" value="TATCFAMILY"/>
</dbReference>
<dbReference type="EMBL" id="BMOB01000004">
    <property type="protein sequence ID" value="GGI84965.1"/>
    <property type="molecule type" value="Genomic_DNA"/>
</dbReference>
<feature type="transmembrane region" description="Helical" evidence="5">
    <location>
        <begin position="21"/>
        <end position="48"/>
    </location>
</feature>
<gene>
    <name evidence="5 6" type="primary">tatC</name>
    <name evidence="6" type="ORF">GCM10007966_11930</name>
</gene>
<feature type="transmembrane region" description="Helical" evidence="5">
    <location>
        <begin position="80"/>
        <end position="102"/>
    </location>
</feature>
<accession>A0A917JSP6</accession>
<reference evidence="6" key="1">
    <citation type="journal article" date="2014" name="Int. J. Syst. Evol. Microbiol.">
        <title>Complete genome sequence of Corynebacterium casei LMG S-19264T (=DSM 44701T), isolated from a smear-ripened cheese.</title>
        <authorList>
            <consortium name="US DOE Joint Genome Institute (JGI-PGF)"/>
            <person name="Walter F."/>
            <person name="Albersmeier A."/>
            <person name="Kalinowski J."/>
            <person name="Ruckert C."/>
        </authorList>
    </citation>
    <scope>NUCLEOTIDE SEQUENCE</scope>
    <source>
        <strain evidence="6">JCM 13919</strain>
    </source>
</reference>
<evidence type="ECO:0000256" key="2">
    <source>
        <dbReference type="ARBA" id="ARBA00022692"/>
    </source>
</evidence>
<feature type="transmembrane region" description="Helical" evidence="5">
    <location>
        <begin position="114"/>
        <end position="139"/>
    </location>
</feature>
<keyword evidence="3 5" id="KW-1133">Transmembrane helix</keyword>
<organism evidence="6 7">
    <name type="scientific">Legionella impletisoli</name>
    <dbReference type="NCBI Taxonomy" id="343510"/>
    <lineage>
        <taxon>Bacteria</taxon>
        <taxon>Pseudomonadati</taxon>
        <taxon>Pseudomonadota</taxon>
        <taxon>Gammaproteobacteria</taxon>
        <taxon>Legionellales</taxon>
        <taxon>Legionellaceae</taxon>
        <taxon>Legionella</taxon>
    </lineage>
</organism>
<dbReference type="Pfam" id="PF00902">
    <property type="entry name" value="TatC"/>
    <property type="match status" value="1"/>
</dbReference>
<comment type="caution">
    <text evidence="6">The sequence shown here is derived from an EMBL/GenBank/DDBJ whole genome shotgun (WGS) entry which is preliminary data.</text>
</comment>
<comment type="function">
    <text evidence="5">Part of the twin-arginine translocation (Tat) system that transports large folded proteins containing a characteristic twin-arginine motif in their signal peptide across membranes. Together with TatB, TatC is part of a receptor directly interacting with Tat signal peptides.</text>
</comment>
<dbReference type="AlphaFoldDB" id="A0A917JSP6"/>
<dbReference type="GO" id="GO:0065002">
    <property type="term" value="P:intracellular protein transmembrane transport"/>
    <property type="evidence" value="ECO:0007669"/>
    <property type="project" value="TreeGrafter"/>
</dbReference>
<comment type="subunit">
    <text evidence="5">The Tat system comprises two distinct complexes: a TatABC complex, containing multiple copies of TatA, TatB and TatC subunits, and a separate TatA complex, containing only TatA subunits. Substrates initially bind to the TatABC complex, which probably triggers association of the separate TatA complex to form the active translocon.</text>
</comment>
<keyword evidence="5" id="KW-1003">Cell membrane</keyword>
<keyword evidence="7" id="KW-1185">Reference proteome</keyword>
<dbReference type="NCBIfam" id="TIGR00945">
    <property type="entry name" value="tatC"/>
    <property type="match status" value="1"/>
</dbReference>
<feature type="transmembrane region" description="Helical" evidence="5">
    <location>
        <begin position="218"/>
        <end position="239"/>
    </location>
</feature>
<keyword evidence="5" id="KW-0813">Transport</keyword>
<dbReference type="PANTHER" id="PTHR30371:SF0">
    <property type="entry name" value="SEC-INDEPENDENT PROTEIN TRANSLOCASE PROTEIN TATC, CHLOROPLASTIC-RELATED"/>
    <property type="match status" value="1"/>
</dbReference>
<dbReference type="GO" id="GO:0009977">
    <property type="term" value="F:proton motive force dependent protein transmembrane transporter activity"/>
    <property type="evidence" value="ECO:0007669"/>
    <property type="project" value="TreeGrafter"/>
</dbReference>
<proteinExistence type="inferred from homology"/>
<keyword evidence="4 5" id="KW-0472">Membrane</keyword>
<dbReference type="InterPro" id="IPR002033">
    <property type="entry name" value="TatC"/>
</dbReference>